<dbReference type="InterPro" id="IPR053335">
    <property type="entry name" value="Fatty_acid_desaturase_CarF"/>
</dbReference>
<dbReference type="AlphaFoldDB" id="A0A6C0AX40"/>
<sequence length="230" mass="27684">MNIYLEIIIGFIIADIITGTFHWFEDTYLSYCINIPILSSISKDNELHHYFPRSILAYSNMESATYSLPASIIFILIMYLLYPKFLFKYKYIFISFFIFSSISNILHKYSHMRDCEKNIILKIIQNTGILCSHDHHEIHHLNGLEKYCVISEYNNYILDNINFWRYLEYIIFIFTGIKPDRKLTYDNYKIIHNYMHYNAKKKCPDTPSREDVEILIDKLHKYKMKECLNY</sequence>
<keyword evidence="5 6" id="KW-0472">Membrane</keyword>
<evidence type="ECO:0000256" key="5">
    <source>
        <dbReference type="ARBA" id="ARBA00023136"/>
    </source>
</evidence>
<feature type="transmembrane region" description="Helical" evidence="6">
    <location>
        <begin position="64"/>
        <end position="82"/>
    </location>
</feature>
<organism evidence="8">
    <name type="scientific">viral metagenome</name>
    <dbReference type="NCBI Taxonomy" id="1070528"/>
    <lineage>
        <taxon>unclassified sequences</taxon>
        <taxon>metagenomes</taxon>
        <taxon>organismal metagenomes</taxon>
    </lineage>
</organism>
<evidence type="ECO:0000256" key="2">
    <source>
        <dbReference type="ARBA" id="ARBA00007620"/>
    </source>
</evidence>
<dbReference type="InterPro" id="IPR019547">
    <property type="entry name" value="Lipid_desat"/>
</dbReference>
<accession>A0A6C0AX40</accession>
<name>A0A6C0AX40_9ZZZZ</name>
<comment type="subcellular location">
    <subcellularLocation>
        <location evidence="1">Membrane</location>
        <topology evidence="1">Multi-pass membrane protein</topology>
    </subcellularLocation>
</comment>
<dbReference type="GO" id="GO:0016020">
    <property type="term" value="C:membrane"/>
    <property type="evidence" value="ECO:0007669"/>
    <property type="project" value="UniProtKB-SubCell"/>
</dbReference>
<evidence type="ECO:0000256" key="4">
    <source>
        <dbReference type="ARBA" id="ARBA00022989"/>
    </source>
</evidence>
<dbReference type="EMBL" id="MN738780">
    <property type="protein sequence ID" value="QHS84322.1"/>
    <property type="molecule type" value="Genomic_DNA"/>
</dbReference>
<protein>
    <recommendedName>
        <fullName evidence="7">Lipid desaturase domain-containing protein</fullName>
    </recommendedName>
</protein>
<feature type="domain" description="Lipid desaturase" evidence="7">
    <location>
        <begin position="12"/>
        <end position="180"/>
    </location>
</feature>
<feature type="transmembrane region" description="Helical" evidence="6">
    <location>
        <begin position="7"/>
        <end position="24"/>
    </location>
</feature>
<evidence type="ECO:0000256" key="3">
    <source>
        <dbReference type="ARBA" id="ARBA00022692"/>
    </source>
</evidence>
<evidence type="ECO:0000256" key="6">
    <source>
        <dbReference type="SAM" id="Phobius"/>
    </source>
</evidence>
<proteinExistence type="inferred from homology"/>
<keyword evidence="3 6" id="KW-0812">Transmembrane</keyword>
<keyword evidence="4 6" id="KW-1133">Transmembrane helix</keyword>
<evidence type="ECO:0000256" key="1">
    <source>
        <dbReference type="ARBA" id="ARBA00004141"/>
    </source>
</evidence>
<dbReference type="PANTHER" id="PTHR48230:SF1">
    <property type="entry name" value="LIPID DESATURASE DOMAIN-CONTAINING PROTEIN"/>
    <property type="match status" value="1"/>
</dbReference>
<evidence type="ECO:0000313" key="8">
    <source>
        <dbReference type="EMBL" id="QHS84322.1"/>
    </source>
</evidence>
<comment type="similarity">
    <text evidence="2">Belongs to the fatty acid desaturase CarF family.</text>
</comment>
<evidence type="ECO:0000259" key="7">
    <source>
        <dbReference type="Pfam" id="PF10520"/>
    </source>
</evidence>
<dbReference type="PANTHER" id="PTHR48230">
    <property type="match status" value="1"/>
</dbReference>
<reference evidence="8" key="1">
    <citation type="journal article" date="2020" name="Nature">
        <title>Giant virus diversity and host interactions through global metagenomics.</title>
        <authorList>
            <person name="Schulz F."/>
            <person name="Roux S."/>
            <person name="Paez-Espino D."/>
            <person name="Jungbluth S."/>
            <person name="Walsh D.A."/>
            <person name="Denef V.J."/>
            <person name="McMahon K.D."/>
            <person name="Konstantinidis K.T."/>
            <person name="Eloe-Fadrosh E.A."/>
            <person name="Kyrpides N.C."/>
            <person name="Woyke T."/>
        </authorList>
    </citation>
    <scope>NUCLEOTIDE SEQUENCE</scope>
    <source>
        <strain evidence="8">GVMAG-S-ERX555965-48</strain>
    </source>
</reference>
<dbReference type="Pfam" id="PF10520">
    <property type="entry name" value="Lipid_desat"/>
    <property type="match status" value="1"/>
</dbReference>